<name>A0A392V275_9FABA</name>
<accession>A0A392V275</accession>
<reference evidence="1 2" key="1">
    <citation type="journal article" date="2018" name="Front. Plant Sci.">
        <title>Red Clover (Trifolium pratense) and Zigzag Clover (T. medium) - A Picture of Genomic Similarities and Differences.</title>
        <authorList>
            <person name="Dluhosova J."/>
            <person name="Istvanek J."/>
            <person name="Nedelnik J."/>
            <person name="Repkova J."/>
        </authorList>
    </citation>
    <scope>NUCLEOTIDE SEQUENCE [LARGE SCALE GENOMIC DNA]</scope>
    <source>
        <strain evidence="2">cv. 10/8</strain>
        <tissue evidence="1">Leaf</tissue>
    </source>
</reference>
<proteinExistence type="predicted"/>
<sequence length="36" mass="3879">MTVSSNSMDSFFTKACKVGVGTSWDWTTGLISSSFL</sequence>
<dbReference type="AlphaFoldDB" id="A0A392V275"/>
<evidence type="ECO:0000313" key="2">
    <source>
        <dbReference type="Proteomes" id="UP000265520"/>
    </source>
</evidence>
<comment type="caution">
    <text evidence="1">The sequence shown here is derived from an EMBL/GenBank/DDBJ whole genome shotgun (WGS) entry which is preliminary data.</text>
</comment>
<keyword evidence="2" id="KW-1185">Reference proteome</keyword>
<evidence type="ECO:0000313" key="1">
    <source>
        <dbReference type="EMBL" id="MCI80510.1"/>
    </source>
</evidence>
<dbReference type="EMBL" id="LXQA010997333">
    <property type="protein sequence ID" value="MCI80510.1"/>
    <property type="molecule type" value="Genomic_DNA"/>
</dbReference>
<protein>
    <submittedName>
        <fullName evidence="1">Uncharacterized protein</fullName>
    </submittedName>
</protein>
<feature type="non-terminal residue" evidence="1">
    <location>
        <position position="36"/>
    </location>
</feature>
<organism evidence="1 2">
    <name type="scientific">Trifolium medium</name>
    <dbReference type="NCBI Taxonomy" id="97028"/>
    <lineage>
        <taxon>Eukaryota</taxon>
        <taxon>Viridiplantae</taxon>
        <taxon>Streptophyta</taxon>
        <taxon>Embryophyta</taxon>
        <taxon>Tracheophyta</taxon>
        <taxon>Spermatophyta</taxon>
        <taxon>Magnoliopsida</taxon>
        <taxon>eudicotyledons</taxon>
        <taxon>Gunneridae</taxon>
        <taxon>Pentapetalae</taxon>
        <taxon>rosids</taxon>
        <taxon>fabids</taxon>
        <taxon>Fabales</taxon>
        <taxon>Fabaceae</taxon>
        <taxon>Papilionoideae</taxon>
        <taxon>50 kb inversion clade</taxon>
        <taxon>NPAAA clade</taxon>
        <taxon>Hologalegina</taxon>
        <taxon>IRL clade</taxon>
        <taxon>Trifolieae</taxon>
        <taxon>Trifolium</taxon>
    </lineage>
</organism>
<dbReference type="Proteomes" id="UP000265520">
    <property type="component" value="Unassembled WGS sequence"/>
</dbReference>